<dbReference type="PANTHER" id="PTHR34704">
    <property type="entry name" value="ATPASE"/>
    <property type="match status" value="1"/>
</dbReference>
<dbReference type="SUPFAM" id="SSF46785">
    <property type="entry name" value="Winged helix' DNA-binding domain"/>
    <property type="match status" value="1"/>
</dbReference>
<dbReference type="Proteomes" id="UP000540685">
    <property type="component" value="Unassembled WGS sequence"/>
</dbReference>
<dbReference type="SUPFAM" id="SSF52540">
    <property type="entry name" value="P-loop containing nucleoside triphosphate hydrolases"/>
    <property type="match status" value="1"/>
</dbReference>
<dbReference type="Gene3D" id="3.40.50.300">
    <property type="entry name" value="P-loop containing nucleotide triphosphate hydrolases"/>
    <property type="match status" value="1"/>
</dbReference>
<protein>
    <submittedName>
        <fullName evidence="1">AAA+ ATPase superfamily predicted ATPase</fullName>
    </submittedName>
</protein>
<dbReference type="PANTHER" id="PTHR34704:SF1">
    <property type="entry name" value="ATPASE"/>
    <property type="match status" value="1"/>
</dbReference>
<gene>
    <name evidence="1" type="ORF">F4562_005767</name>
</gene>
<dbReference type="AlphaFoldDB" id="A0A7W9IL15"/>
<keyword evidence="2" id="KW-1185">Reference proteome</keyword>
<reference evidence="1 2" key="1">
    <citation type="submission" date="2020-08" db="EMBL/GenBank/DDBJ databases">
        <title>Sequencing the genomes of 1000 actinobacteria strains.</title>
        <authorList>
            <person name="Klenk H.-P."/>
        </authorList>
    </citation>
    <scope>NUCLEOTIDE SEQUENCE [LARGE SCALE GENOMIC DNA]</scope>
    <source>
        <strain evidence="1 2">DSM 46887</strain>
    </source>
</reference>
<sequence length="495" mass="54572">MAHKPDHVFGRDEEWEALTSFATGSQPEVALGVVSGRRRQGKTFLLKSLTEALGGFYFEATEGTDIELLRLFGMALARHTGSPVGYPFADWRDALVFFFSLPGDRPMPLVIDEFPYLMKANPAIPSILKQEIDLRGRTHRGSSNARVLICGSALSVMGRVLSGQAPLRGRARLELVVQPLSYRESAAFWGISDPRLAAMLHAIVGGTPAYRDEFVAGDRPASAGDFDAWVTRTVLNRRTSLFREGRYLLTEESDIRDPALYHSVLSAVADGNNTWGGIAGHIGYRSSDIAHPLNVLEDCGLLVKEKDAFRSGRTRYRIAEPLITFYQAIMRPEWADLSLGLAEEVWRRSSQRFISKVMGPHFETLCREYALRHGRAHFGEGGIGEVSAGTVADPAARSQIDVDIAVLGPAYPGEPRAIRSLGEAKWDKVMDLRHLTRLRRARDLLSAKGYDTEGTVLACYSGAGFTETLRAEARHDPSVLLVDLPTLYGAGSRDR</sequence>
<dbReference type="EMBL" id="JACHMP010000001">
    <property type="protein sequence ID" value="MBB5822705.1"/>
    <property type="molecule type" value="Genomic_DNA"/>
</dbReference>
<organism evidence="1 2">
    <name type="scientific">Streptosporangium becharense</name>
    <dbReference type="NCBI Taxonomy" id="1816182"/>
    <lineage>
        <taxon>Bacteria</taxon>
        <taxon>Bacillati</taxon>
        <taxon>Actinomycetota</taxon>
        <taxon>Actinomycetes</taxon>
        <taxon>Streptosporangiales</taxon>
        <taxon>Streptosporangiaceae</taxon>
        <taxon>Streptosporangium</taxon>
    </lineage>
</organism>
<name>A0A7W9IL15_9ACTN</name>
<comment type="caution">
    <text evidence="1">The sequence shown here is derived from an EMBL/GenBank/DDBJ whole genome shotgun (WGS) entry which is preliminary data.</text>
</comment>
<dbReference type="InterPro" id="IPR027417">
    <property type="entry name" value="P-loop_NTPase"/>
</dbReference>
<dbReference type="InterPro" id="IPR036390">
    <property type="entry name" value="WH_DNA-bd_sf"/>
</dbReference>
<evidence type="ECO:0000313" key="1">
    <source>
        <dbReference type="EMBL" id="MBB5822705.1"/>
    </source>
</evidence>
<evidence type="ECO:0000313" key="2">
    <source>
        <dbReference type="Proteomes" id="UP000540685"/>
    </source>
</evidence>
<accession>A0A7W9IL15</accession>
<dbReference type="RefSeq" id="WP_184541360.1">
    <property type="nucleotide sequence ID" value="NZ_JACHMP010000001.1"/>
</dbReference>
<proteinExistence type="predicted"/>